<protein>
    <submittedName>
        <fullName evidence="2">Putative Chromosome segregation ATPase-like protein</fullName>
    </submittedName>
</protein>
<dbReference type="InterPro" id="IPR027417">
    <property type="entry name" value="P-loop_NTPase"/>
</dbReference>
<dbReference type="GO" id="GO:0000796">
    <property type="term" value="C:condensin complex"/>
    <property type="evidence" value="ECO:0007669"/>
    <property type="project" value="TreeGrafter"/>
</dbReference>
<evidence type="ECO:0000256" key="1">
    <source>
        <dbReference type="SAM" id="Coils"/>
    </source>
</evidence>
<evidence type="ECO:0000313" key="2">
    <source>
        <dbReference type="EMBL" id="CUM58303.1"/>
    </source>
</evidence>
<feature type="coiled-coil region" evidence="1">
    <location>
        <begin position="309"/>
        <end position="413"/>
    </location>
</feature>
<dbReference type="SUPFAM" id="SSF57997">
    <property type="entry name" value="Tropomyosin"/>
    <property type="match status" value="1"/>
</dbReference>
<dbReference type="PANTHER" id="PTHR43941">
    <property type="entry name" value="STRUCTURAL MAINTENANCE OF CHROMOSOMES PROTEIN 2"/>
    <property type="match status" value="1"/>
</dbReference>
<dbReference type="GO" id="GO:0000793">
    <property type="term" value="C:condensed chromosome"/>
    <property type="evidence" value="ECO:0007669"/>
    <property type="project" value="TreeGrafter"/>
</dbReference>
<keyword evidence="1" id="KW-0175">Coiled coil</keyword>
<proteinExistence type="predicted"/>
<dbReference type="PANTHER" id="PTHR43941:SF5">
    <property type="entry name" value="ELKS_RAB6-INTERACTING_CAST FAMILY PROTEIN"/>
    <property type="match status" value="1"/>
</dbReference>
<dbReference type="RefSeq" id="WP_235765765.1">
    <property type="nucleotide sequence ID" value="NZ_JBIIEP010000015.1"/>
</dbReference>
<gene>
    <name evidence="2" type="ORF">PLAM_0336</name>
</gene>
<dbReference type="SUPFAM" id="SSF52540">
    <property type="entry name" value="P-loop containing nucleoside triphosphate hydrolases"/>
    <property type="match status" value="1"/>
</dbReference>
<dbReference type="GO" id="GO:0003682">
    <property type="term" value="F:chromatin binding"/>
    <property type="evidence" value="ECO:0007669"/>
    <property type="project" value="TreeGrafter"/>
</dbReference>
<dbReference type="GO" id="GO:0000785">
    <property type="term" value="C:chromatin"/>
    <property type="evidence" value="ECO:0007669"/>
    <property type="project" value="TreeGrafter"/>
</dbReference>
<name>A0A1J1JBB4_PLAAG</name>
<dbReference type="EMBL" id="LO018304">
    <property type="protein sequence ID" value="CUM58303.1"/>
    <property type="molecule type" value="Genomic_DNA"/>
</dbReference>
<dbReference type="Gene3D" id="3.40.50.300">
    <property type="entry name" value="P-loop containing nucleotide triphosphate hydrolases"/>
    <property type="match status" value="1"/>
</dbReference>
<sequence length="670" mass="79328">MAIQSTPLIITGMHRSGLSLTASILKTCGVNFQQFEEPESSQNQEIEKLDFSSLQAEILRNQGINSQVWTSTKEPDIINDIWIQKAQELAQKYSDAKIWGWNDPNTALLLEFWAKILPDAKFLLIYRAPWEVVDSLYRSSEEIPFEKQPSLVFKSWINYSQKIIQFYNKYQHRCLLSNIQTIVDHQSPYIQEINHKFDLKLSSPSPKVYDTSLLNTETSQNSYRLGLIDYYCPDVTQNYQELEGRSWHPNNNPDWSWQNLIKTKPSQDLVFQDWVNFRQQQVENQLLKDKFDQDFSQIKEELEYSQTEAKAKELQCNQLNDKLQAQKSECNELNKKLQVKESKLDQSQHQIHQLQSDLSLSKQQLNQARCDSQKYQFQLHQTQEELEQSELERHQLQDNLQQVEIQSRQWENKFYQTELNLSQQQKKLAQTQKKWERTLAQLHQVQPQLEQAKIELSQFHQTEKQLQESQIQLHQTQKKWERTLAQLNQIQREREKSQSQLHQTEELLQQSQTQLHQTEILLQKSQSQLHVTESLLQNDQTQIHQTEQELEQTRTQLHHALQEIERLRLYESVTQPDVEQTDEMQYKVKIWEAWCAYQNGDFQQMARLLKQSLEYTALSKAAVVTNWLETFMQNADHQGLSLDTYALTNSPEWKQLVRRSVVIPSVRLLT</sequence>
<accession>A0A1J1JBB4</accession>
<reference evidence="2" key="1">
    <citation type="submission" date="2015-09" db="EMBL/GenBank/DDBJ databases">
        <authorList>
            <person name="Jackson K.R."/>
            <person name="Lunt B.L."/>
            <person name="Fisher J.N.B."/>
            <person name="Gardner A.V."/>
            <person name="Bailey M.E."/>
            <person name="Deus L.M."/>
            <person name="Earl A.S."/>
            <person name="Gibby P.D."/>
            <person name="Hartmann K.A."/>
            <person name="Liu J.E."/>
            <person name="Manci A.M."/>
            <person name="Nielsen D.A."/>
            <person name="Solomon M.B."/>
            <person name="Breakwell D.P."/>
            <person name="Burnett S.H."/>
            <person name="Grose J.H."/>
        </authorList>
    </citation>
    <scope>NUCLEOTIDE SEQUENCE</scope>
    <source>
        <strain evidence="2">7805</strain>
    </source>
</reference>
<dbReference type="AlphaFoldDB" id="A0A1J1JBB4"/>
<feature type="coiled-coil region" evidence="1">
    <location>
        <begin position="449"/>
        <end position="567"/>
    </location>
</feature>
<organism evidence="2">
    <name type="scientific">Planktothrix agardhii</name>
    <name type="common">Oscillatoria agardhii</name>
    <dbReference type="NCBI Taxonomy" id="1160"/>
    <lineage>
        <taxon>Bacteria</taxon>
        <taxon>Bacillati</taxon>
        <taxon>Cyanobacteriota</taxon>
        <taxon>Cyanophyceae</taxon>
        <taxon>Oscillatoriophycideae</taxon>
        <taxon>Oscillatoriales</taxon>
        <taxon>Microcoleaceae</taxon>
        <taxon>Planktothrix</taxon>
    </lineage>
</organism>